<accession>A0ABZ1ZUK8</accession>
<evidence type="ECO:0000256" key="3">
    <source>
        <dbReference type="ARBA" id="ARBA00022692"/>
    </source>
</evidence>
<dbReference type="Proteomes" id="UP001431926">
    <property type="component" value="Chromosome"/>
</dbReference>
<dbReference type="InterPro" id="IPR043428">
    <property type="entry name" value="LivM-like"/>
</dbReference>
<reference evidence="8" key="1">
    <citation type="submission" date="2022-10" db="EMBL/GenBank/DDBJ databases">
        <title>The complete genomes of actinobacterial strains from the NBC collection.</title>
        <authorList>
            <person name="Joergensen T.S."/>
            <person name="Alvarez Arevalo M."/>
            <person name="Sterndorff E.B."/>
            <person name="Faurdal D."/>
            <person name="Vuksanovic O."/>
            <person name="Mourched A.-S."/>
            <person name="Charusanti P."/>
            <person name="Shaw S."/>
            <person name="Blin K."/>
            <person name="Weber T."/>
        </authorList>
    </citation>
    <scope>NUCLEOTIDE SEQUENCE</scope>
    <source>
        <strain evidence="8">NBC_01436</strain>
    </source>
</reference>
<feature type="transmembrane region" description="Helical" evidence="7">
    <location>
        <begin position="59"/>
        <end position="80"/>
    </location>
</feature>
<dbReference type="RefSeq" id="WP_329360468.1">
    <property type="nucleotide sequence ID" value="NZ_CP108640.1"/>
</dbReference>
<feature type="transmembrane region" description="Helical" evidence="7">
    <location>
        <begin position="538"/>
        <end position="554"/>
    </location>
</feature>
<feature type="transmembrane region" description="Helical" evidence="7">
    <location>
        <begin position="124"/>
        <end position="143"/>
    </location>
</feature>
<feature type="transmembrane region" description="Helical" evidence="7">
    <location>
        <begin position="206"/>
        <end position="226"/>
    </location>
</feature>
<comment type="subcellular location">
    <subcellularLocation>
        <location evidence="1">Cell membrane</location>
        <topology evidence="1">Multi-pass membrane protein</topology>
    </subcellularLocation>
</comment>
<evidence type="ECO:0000256" key="4">
    <source>
        <dbReference type="ARBA" id="ARBA00022989"/>
    </source>
</evidence>
<keyword evidence="9" id="KW-1185">Reference proteome</keyword>
<sequence length="594" mass="61832">MTTKTTPAGSPLIALPAARHVTTAGAAITLIGTFLAWTWTSEFPGDLTVTGYPGGLQVLTLVGAVLTLLFALSGYGIKGLGWLTPGGANSPVRLAALGVLGTTGFTVGAIAVKLGGVVNLEPGAWVSLVGAIIATVAALGLPADQELDDTTRPTPLNRFVNSLRAPAPTRAKDLPNWAEILIIAGAFGVALHVFTYGIDTEYAELFIGYIISVAFGFTALTRAGLIARITRLTTKHRNVTLAAALIAAFCFPFTQQNEQYALIGANILIFATVALGLNVVVGLAGLLDLGYVAFLGVGAYAAALVSGSPLSPVGVQFPFWAAVLTGAAASLIFGVVIGAPTLRLRGDYLAIVTLGFGEIFRLTVNALNGVSGPDLTNGSQGIPSIPDLNLFGFDFGVSHDIAGFTLGRSANYYLLMLVFTAVVVLVFRRSGESRIGRAWVAIREDETAATAMGINAFRLKLLAFALGATLAGLAGTVQAHVSYTVTPEQYQFAGSVPPNSAFLLAAVILGGMGTLSGPLVGAALLYLIPAKLQFMQDYQLFLFGIALILLMRFRPEGLVADRRKQLEFHETGQLDVPPDVPLTDQAAGTTKAGA</sequence>
<evidence type="ECO:0000313" key="8">
    <source>
        <dbReference type="EMBL" id="WUX42283.1"/>
    </source>
</evidence>
<feature type="transmembrane region" description="Helical" evidence="7">
    <location>
        <begin position="317"/>
        <end position="336"/>
    </location>
</feature>
<keyword evidence="4 7" id="KW-1133">Transmembrane helix</keyword>
<feature type="transmembrane region" description="Helical" evidence="7">
    <location>
        <begin position="410"/>
        <end position="427"/>
    </location>
</feature>
<keyword evidence="5 7" id="KW-0472">Membrane</keyword>
<feature type="transmembrane region" description="Helical" evidence="7">
    <location>
        <begin position="291"/>
        <end position="311"/>
    </location>
</feature>
<gene>
    <name evidence="8" type="ORF">OG367_30475</name>
</gene>
<feature type="region of interest" description="Disordered" evidence="6">
    <location>
        <begin position="573"/>
        <end position="594"/>
    </location>
</feature>
<dbReference type="InterPro" id="IPR001851">
    <property type="entry name" value="ABC_transp_permease"/>
</dbReference>
<keyword evidence="2" id="KW-1003">Cell membrane</keyword>
<evidence type="ECO:0000256" key="6">
    <source>
        <dbReference type="SAM" id="MobiDB-lite"/>
    </source>
</evidence>
<dbReference type="PANTHER" id="PTHR30482">
    <property type="entry name" value="HIGH-AFFINITY BRANCHED-CHAIN AMINO ACID TRANSPORT SYSTEM PERMEASE"/>
    <property type="match status" value="1"/>
</dbReference>
<protein>
    <submittedName>
        <fullName evidence="8">Branched-chain amino acid ABC transporter permease</fullName>
    </submittedName>
</protein>
<feature type="transmembrane region" description="Helical" evidence="7">
    <location>
        <begin position="348"/>
        <end position="367"/>
    </location>
</feature>
<feature type="transmembrane region" description="Helical" evidence="7">
    <location>
        <begin position="174"/>
        <end position="194"/>
    </location>
</feature>
<evidence type="ECO:0000256" key="1">
    <source>
        <dbReference type="ARBA" id="ARBA00004651"/>
    </source>
</evidence>
<feature type="transmembrane region" description="Helical" evidence="7">
    <location>
        <begin position="260"/>
        <end position="284"/>
    </location>
</feature>
<dbReference type="CDD" id="cd06581">
    <property type="entry name" value="TM_PBP1_LivM_like"/>
    <property type="match status" value="1"/>
</dbReference>
<proteinExistence type="predicted"/>
<name>A0ABZ1ZUK8_STRAQ</name>
<evidence type="ECO:0000256" key="7">
    <source>
        <dbReference type="SAM" id="Phobius"/>
    </source>
</evidence>
<evidence type="ECO:0000256" key="2">
    <source>
        <dbReference type="ARBA" id="ARBA00022475"/>
    </source>
</evidence>
<dbReference type="Pfam" id="PF02653">
    <property type="entry name" value="BPD_transp_2"/>
    <property type="match status" value="1"/>
</dbReference>
<dbReference type="EMBL" id="CP109491">
    <property type="protein sequence ID" value="WUX42283.1"/>
    <property type="molecule type" value="Genomic_DNA"/>
</dbReference>
<evidence type="ECO:0000256" key="5">
    <source>
        <dbReference type="ARBA" id="ARBA00023136"/>
    </source>
</evidence>
<dbReference type="PANTHER" id="PTHR30482:SF10">
    <property type="entry name" value="HIGH-AFFINITY BRANCHED-CHAIN AMINO ACID TRANSPORT PROTEIN BRAE"/>
    <property type="match status" value="1"/>
</dbReference>
<evidence type="ECO:0000313" key="9">
    <source>
        <dbReference type="Proteomes" id="UP001431926"/>
    </source>
</evidence>
<organism evidence="8 9">
    <name type="scientific">Streptomyces anulatus</name>
    <name type="common">Streptomyces chrysomallus</name>
    <dbReference type="NCBI Taxonomy" id="1892"/>
    <lineage>
        <taxon>Bacteria</taxon>
        <taxon>Bacillati</taxon>
        <taxon>Actinomycetota</taxon>
        <taxon>Actinomycetes</taxon>
        <taxon>Kitasatosporales</taxon>
        <taxon>Streptomycetaceae</taxon>
        <taxon>Streptomyces</taxon>
    </lineage>
</organism>
<feature type="transmembrane region" description="Helical" evidence="7">
    <location>
        <begin position="501"/>
        <end position="526"/>
    </location>
</feature>
<feature type="transmembrane region" description="Helical" evidence="7">
    <location>
        <begin position="238"/>
        <end position="254"/>
    </location>
</feature>
<feature type="transmembrane region" description="Helical" evidence="7">
    <location>
        <begin position="21"/>
        <end position="39"/>
    </location>
</feature>
<feature type="transmembrane region" description="Helical" evidence="7">
    <location>
        <begin position="461"/>
        <end position="481"/>
    </location>
</feature>
<keyword evidence="3 7" id="KW-0812">Transmembrane</keyword>
<feature type="transmembrane region" description="Helical" evidence="7">
    <location>
        <begin position="92"/>
        <end position="112"/>
    </location>
</feature>